<name>A0A2T4ZHR2_9HYPH</name>
<protein>
    <submittedName>
        <fullName evidence="3">Uncharacterized protein DUF2865</fullName>
    </submittedName>
</protein>
<dbReference type="AlphaFoldDB" id="A0A2T4ZHR2"/>
<keyword evidence="2" id="KW-0732">Signal</keyword>
<evidence type="ECO:0000313" key="4">
    <source>
        <dbReference type="Proteomes" id="UP000241808"/>
    </source>
</evidence>
<feature type="signal peptide" evidence="2">
    <location>
        <begin position="1"/>
        <end position="32"/>
    </location>
</feature>
<comment type="caution">
    <text evidence="3">The sequence shown here is derived from an EMBL/GenBank/DDBJ whole genome shotgun (WGS) entry which is preliminary data.</text>
</comment>
<feature type="chain" id="PRO_5015767332" evidence="2">
    <location>
        <begin position="33"/>
        <end position="462"/>
    </location>
</feature>
<organism evidence="3 4">
    <name type="scientific">Phreatobacter oligotrophus</name>
    <dbReference type="NCBI Taxonomy" id="1122261"/>
    <lineage>
        <taxon>Bacteria</taxon>
        <taxon>Pseudomonadati</taxon>
        <taxon>Pseudomonadota</taxon>
        <taxon>Alphaproteobacteria</taxon>
        <taxon>Hyphomicrobiales</taxon>
        <taxon>Phreatobacteraceae</taxon>
        <taxon>Phreatobacter</taxon>
    </lineage>
</organism>
<feature type="region of interest" description="Disordered" evidence="1">
    <location>
        <begin position="174"/>
        <end position="230"/>
    </location>
</feature>
<proteinExistence type="predicted"/>
<evidence type="ECO:0000256" key="2">
    <source>
        <dbReference type="SAM" id="SignalP"/>
    </source>
</evidence>
<dbReference type="RefSeq" id="WP_108173995.1">
    <property type="nucleotide sequence ID" value="NZ_PZZL01000001.1"/>
</dbReference>
<dbReference type="InterPro" id="IPR021293">
    <property type="entry name" value="DUF2865"/>
</dbReference>
<dbReference type="OrthoDB" id="7850882at2"/>
<feature type="compositionally biased region" description="Basic and acidic residues" evidence="1">
    <location>
        <begin position="357"/>
        <end position="388"/>
    </location>
</feature>
<gene>
    <name evidence="3" type="ORF">C8P69_101199</name>
</gene>
<evidence type="ECO:0000256" key="1">
    <source>
        <dbReference type="SAM" id="MobiDB-lite"/>
    </source>
</evidence>
<sequence>MQARTKRKAIPALLLAAVTAAVMLVPSAPAEAQSPVCLQIRSRIAQLDAAPSGGANARRFAAAAQRQRAELANATRTYQAAGCGGFFQSGQCAALDARRRQMQANLAQLEAQAGGGGMETAQRAQQRAQLLVAFDANGCRGGGAREAAAPQRPGLFGLGAAPDRDVYRDYRTEGRPQTAYREGAEPQRPGFGNFIEHLFGRSDPRPPPSYGDVAAIPEDQLRPGDGDDRPRNVGHRAVCVRLCDGAFFPMTSSPRPGMSLGQEEMCQMQCPGAETALYRMRDDQIENAVSVDGEPYTALPNALRFRQRFDAACTCRPRNGSWAEAFTNRPDPTLRSGDQVVSPEQARILSMPAEQRSAAREEAAASERARREAERQARFDRSRGRDGAPRPTIGLDGSIRQPVDADPPAIRGAATPGPAVPDATVPAAAPAPEPPPEERRPVRVIGPIYAPRADAAPAPNGG</sequence>
<evidence type="ECO:0000313" key="3">
    <source>
        <dbReference type="EMBL" id="PTM61529.1"/>
    </source>
</evidence>
<dbReference type="Proteomes" id="UP000241808">
    <property type="component" value="Unassembled WGS sequence"/>
</dbReference>
<accession>A0A2T4ZHR2</accession>
<feature type="region of interest" description="Disordered" evidence="1">
    <location>
        <begin position="321"/>
        <end position="462"/>
    </location>
</feature>
<feature type="compositionally biased region" description="Basic and acidic residues" evidence="1">
    <location>
        <begin position="219"/>
        <end position="230"/>
    </location>
</feature>
<dbReference type="EMBL" id="PZZL01000001">
    <property type="protein sequence ID" value="PTM61529.1"/>
    <property type="molecule type" value="Genomic_DNA"/>
</dbReference>
<feature type="compositionally biased region" description="Low complexity" evidence="1">
    <location>
        <begin position="412"/>
        <end position="428"/>
    </location>
</feature>
<keyword evidence="4" id="KW-1185">Reference proteome</keyword>
<reference evidence="3 4" key="1">
    <citation type="submission" date="2018-04" db="EMBL/GenBank/DDBJ databases">
        <title>Genomic Encyclopedia of Archaeal and Bacterial Type Strains, Phase II (KMG-II): from individual species to whole genera.</title>
        <authorList>
            <person name="Goeker M."/>
        </authorList>
    </citation>
    <scope>NUCLEOTIDE SEQUENCE [LARGE SCALE GENOMIC DNA]</scope>
    <source>
        <strain evidence="3 4">DSM 25521</strain>
    </source>
</reference>
<dbReference type="Pfam" id="PF11064">
    <property type="entry name" value="DUF2865"/>
    <property type="match status" value="1"/>
</dbReference>